<evidence type="ECO:0000256" key="1">
    <source>
        <dbReference type="SAM" id="MobiDB-lite"/>
    </source>
</evidence>
<reference evidence="2" key="1">
    <citation type="submission" date="2014-12" db="EMBL/GenBank/DDBJ databases">
        <title>Insight into the proteome of Arion vulgaris.</title>
        <authorList>
            <person name="Aradska J."/>
            <person name="Bulat T."/>
            <person name="Smidak R."/>
            <person name="Sarate P."/>
            <person name="Gangsoo J."/>
            <person name="Sialana F."/>
            <person name="Bilban M."/>
            <person name="Lubec G."/>
        </authorList>
    </citation>
    <scope>NUCLEOTIDE SEQUENCE</scope>
    <source>
        <tissue evidence="2">Skin</tissue>
    </source>
</reference>
<proteinExistence type="predicted"/>
<accession>A0A0B6ZSX1</accession>
<gene>
    <name evidence="2" type="primary">ORF75852</name>
</gene>
<evidence type="ECO:0000313" key="2">
    <source>
        <dbReference type="EMBL" id="CEK70840.1"/>
    </source>
</evidence>
<sequence>MQLPLQSIVQKRKEPSDAGSLKKKKLYMNRLVCKGIHPVCGVITVYSPVVRIYTSNKSLAVLLSVCKRSDSRLQNCTVT</sequence>
<feature type="region of interest" description="Disordered" evidence="1">
    <location>
        <begin position="1"/>
        <end position="21"/>
    </location>
</feature>
<name>A0A0B6ZSX1_9EUPU</name>
<protein>
    <submittedName>
        <fullName evidence="2">Uncharacterized protein</fullName>
    </submittedName>
</protein>
<dbReference type="EMBL" id="HACG01023975">
    <property type="protein sequence ID" value="CEK70840.1"/>
    <property type="molecule type" value="Transcribed_RNA"/>
</dbReference>
<dbReference type="AlphaFoldDB" id="A0A0B6ZSX1"/>
<organism evidence="2">
    <name type="scientific">Arion vulgaris</name>
    <dbReference type="NCBI Taxonomy" id="1028688"/>
    <lineage>
        <taxon>Eukaryota</taxon>
        <taxon>Metazoa</taxon>
        <taxon>Spiralia</taxon>
        <taxon>Lophotrochozoa</taxon>
        <taxon>Mollusca</taxon>
        <taxon>Gastropoda</taxon>
        <taxon>Heterobranchia</taxon>
        <taxon>Euthyneura</taxon>
        <taxon>Panpulmonata</taxon>
        <taxon>Eupulmonata</taxon>
        <taxon>Stylommatophora</taxon>
        <taxon>Helicina</taxon>
        <taxon>Arionoidea</taxon>
        <taxon>Arionidae</taxon>
        <taxon>Arion</taxon>
    </lineage>
</organism>